<comment type="caution">
    <text evidence="1">The sequence shown here is derived from an EMBL/GenBank/DDBJ whole genome shotgun (WGS) entry which is preliminary data.</text>
</comment>
<dbReference type="OrthoDB" id="682663at2759"/>
<dbReference type="PANTHER" id="PTHR34569">
    <property type="entry name" value="EXPRESSED PROTEIN"/>
    <property type="match status" value="1"/>
</dbReference>
<evidence type="ECO:0000313" key="1">
    <source>
        <dbReference type="EMBL" id="KAF8406661.1"/>
    </source>
</evidence>
<sequence length="176" mass="19484">MGTKIKGATSSLLRRNAICSPSANLDLPLKRNSSSFLIANGIHSQLPTSNLEMVSVRSLSYTSLRDLLPSSSAGISSPTFPRNQSWEEIPIKNPLVKHAAWAYLQPMLTSPETDDRGCFPWLNVKCSGECVTNTVNGCFEFITSMLYRRSDEGFGDYLERKSERRIDGNDNGNGDF</sequence>
<name>A0A834ZGW7_TETSI</name>
<evidence type="ECO:0000313" key="2">
    <source>
        <dbReference type="Proteomes" id="UP000655225"/>
    </source>
</evidence>
<dbReference type="EMBL" id="JABCRI010000005">
    <property type="protein sequence ID" value="KAF8406661.1"/>
    <property type="molecule type" value="Genomic_DNA"/>
</dbReference>
<accession>A0A834ZGW7</accession>
<organism evidence="1 2">
    <name type="scientific">Tetracentron sinense</name>
    <name type="common">Spur-leaf</name>
    <dbReference type="NCBI Taxonomy" id="13715"/>
    <lineage>
        <taxon>Eukaryota</taxon>
        <taxon>Viridiplantae</taxon>
        <taxon>Streptophyta</taxon>
        <taxon>Embryophyta</taxon>
        <taxon>Tracheophyta</taxon>
        <taxon>Spermatophyta</taxon>
        <taxon>Magnoliopsida</taxon>
        <taxon>Trochodendrales</taxon>
        <taxon>Trochodendraceae</taxon>
        <taxon>Tetracentron</taxon>
    </lineage>
</organism>
<dbReference type="PANTHER" id="PTHR34569:SF12">
    <property type="entry name" value="TRANSMEMBRANE PROTEIN"/>
    <property type="match status" value="1"/>
</dbReference>
<dbReference type="Proteomes" id="UP000655225">
    <property type="component" value="Unassembled WGS sequence"/>
</dbReference>
<dbReference type="AlphaFoldDB" id="A0A834ZGW7"/>
<dbReference type="OMA" id="THNSSWH"/>
<gene>
    <name evidence="1" type="ORF">HHK36_008751</name>
</gene>
<reference evidence="1 2" key="1">
    <citation type="submission" date="2020-04" db="EMBL/GenBank/DDBJ databases">
        <title>Plant Genome Project.</title>
        <authorList>
            <person name="Zhang R.-G."/>
        </authorList>
    </citation>
    <scope>NUCLEOTIDE SEQUENCE [LARGE SCALE GENOMIC DNA]</scope>
    <source>
        <strain evidence="1">YNK0</strain>
        <tissue evidence="1">Leaf</tissue>
    </source>
</reference>
<keyword evidence="2" id="KW-1185">Reference proteome</keyword>
<protein>
    <submittedName>
        <fullName evidence="1">Uncharacterized protein</fullName>
    </submittedName>
</protein>
<proteinExistence type="predicted"/>